<evidence type="ECO:0000256" key="2">
    <source>
        <dbReference type="ARBA" id="ARBA00023136"/>
    </source>
</evidence>
<keyword evidence="2" id="KW-0472">Membrane</keyword>
<organism evidence="4 5">
    <name type="scientific">Stenotrophomonas panacihumi</name>
    <dbReference type="NCBI Taxonomy" id="676599"/>
    <lineage>
        <taxon>Bacteria</taxon>
        <taxon>Pseudomonadati</taxon>
        <taxon>Pseudomonadota</taxon>
        <taxon>Gammaproteobacteria</taxon>
        <taxon>Lysobacterales</taxon>
        <taxon>Lysobacteraceae</taxon>
        <taxon>Stenotrophomonas</taxon>
    </lineage>
</organism>
<evidence type="ECO:0000259" key="3">
    <source>
        <dbReference type="Pfam" id="PF05433"/>
    </source>
</evidence>
<comment type="subcellular location">
    <subcellularLocation>
        <location evidence="1">Membrane</location>
    </subcellularLocation>
</comment>
<dbReference type="Pfam" id="PF05433">
    <property type="entry name" value="Rick_17kDa_Anti"/>
    <property type="match status" value="1"/>
</dbReference>
<dbReference type="STRING" id="676599.ARC20_12135"/>
<keyword evidence="5" id="KW-1185">Reference proteome</keyword>
<accession>A0A0R0AKC4</accession>
<name>A0A0R0AKC4_9GAMM</name>
<evidence type="ECO:0000313" key="5">
    <source>
        <dbReference type="Proteomes" id="UP000051802"/>
    </source>
</evidence>
<dbReference type="GO" id="GO:0019867">
    <property type="term" value="C:outer membrane"/>
    <property type="evidence" value="ECO:0007669"/>
    <property type="project" value="InterPro"/>
</dbReference>
<comment type="caution">
    <text evidence="4">The sequence shown here is derived from an EMBL/GenBank/DDBJ whole genome shotgun (WGS) entry which is preliminary data.</text>
</comment>
<dbReference type="PANTHER" id="PTHR35603:SF2">
    <property type="entry name" value="OUTER MEMBRANE LIPOPROTEIN"/>
    <property type="match status" value="1"/>
</dbReference>
<dbReference type="AlphaFoldDB" id="A0A0R0AKC4"/>
<feature type="domain" description="Glycine zipper 2TM" evidence="3">
    <location>
        <begin position="44"/>
        <end position="84"/>
    </location>
</feature>
<gene>
    <name evidence="4" type="ORF">ARC20_12135</name>
</gene>
<reference evidence="4 5" key="1">
    <citation type="submission" date="2015-10" db="EMBL/GenBank/DDBJ databases">
        <title>Genome sequencing and analysis of members of genus Stenotrophomonas.</title>
        <authorList>
            <person name="Patil P.P."/>
            <person name="Midha S."/>
            <person name="Patil P.B."/>
        </authorList>
    </citation>
    <scope>NUCLEOTIDE SEQUENCE [LARGE SCALE GENOMIC DNA]</scope>
    <source>
        <strain evidence="4 5">JCM 16536</strain>
    </source>
</reference>
<proteinExistence type="predicted"/>
<evidence type="ECO:0000256" key="1">
    <source>
        <dbReference type="ARBA" id="ARBA00004370"/>
    </source>
</evidence>
<dbReference type="EMBL" id="LLXU01000092">
    <property type="protein sequence ID" value="KRG40979.1"/>
    <property type="molecule type" value="Genomic_DNA"/>
</dbReference>
<protein>
    <recommendedName>
        <fullName evidence="3">Glycine zipper 2TM domain-containing protein</fullName>
    </recommendedName>
</protein>
<dbReference type="InterPro" id="IPR051407">
    <property type="entry name" value="Bact_OM_lipoprot/Surf_antigen"/>
</dbReference>
<dbReference type="InterPro" id="IPR008816">
    <property type="entry name" value="Gly_zipper_2TM_dom"/>
</dbReference>
<evidence type="ECO:0000313" key="4">
    <source>
        <dbReference type="EMBL" id="KRG40979.1"/>
    </source>
</evidence>
<dbReference type="PANTHER" id="PTHR35603">
    <property type="match status" value="1"/>
</dbReference>
<dbReference type="Proteomes" id="UP000051802">
    <property type="component" value="Unassembled WGS sequence"/>
</dbReference>
<sequence length="104" mass="10854">MTFVAQARTYGPEDEGRRFNDGTVVRCHKVEVQKNSKDPNRVTGTVAGAVVGGLLGNQIGGGNGKKLATVGGAVAGGATGRYVQGQHQQNSGDRVVQTVCERTR</sequence>